<dbReference type="RefSeq" id="WP_176975033.1">
    <property type="nucleotide sequence ID" value="NZ_JABZEO010000002.1"/>
</dbReference>
<dbReference type="EMBL" id="JABZEO010000002">
    <property type="protein sequence ID" value="NVZ08241.1"/>
    <property type="molecule type" value="Genomic_DNA"/>
</dbReference>
<dbReference type="AlphaFoldDB" id="A0A850RF09"/>
<keyword evidence="3" id="KW-0378">Hydrolase</keyword>
<dbReference type="Proteomes" id="UP000592294">
    <property type="component" value="Unassembled WGS sequence"/>
</dbReference>
<dbReference type="InterPro" id="IPR027417">
    <property type="entry name" value="P-loop_NTPase"/>
</dbReference>
<evidence type="ECO:0000256" key="4">
    <source>
        <dbReference type="ARBA" id="ARBA00023134"/>
    </source>
</evidence>
<comment type="caution">
    <text evidence="7">The sequence shown here is derived from an EMBL/GenBank/DDBJ whole genome shotgun (WGS) entry which is preliminary data.</text>
</comment>
<evidence type="ECO:0000256" key="3">
    <source>
        <dbReference type="ARBA" id="ARBA00022801"/>
    </source>
</evidence>
<dbReference type="Pfam" id="PF01926">
    <property type="entry name" value="MMR_HSR1"/>
    <property type="match status" value="1"/>
</dbReference>
<evidence type="ECO:0000256" key="2">
    <source>
        <dbReference type="ARBA" id="ARBA00022741"/>
    </source>
</evidence>
<keyword evidence="5" id="KW-0472">Membrane</keyword>
<evidence type="ECO:0000256" key="5">
    <source>
        <dbReference type="ARBA" id="ARBA00023136"/>
    </source>
</evidence>
<dbReference type="GO" id="GO:0003924">
    <property type="term" value="F:GTPase activity"/>
    <property type="evidence" value="ECO:0007669"/>
    <property type="project" value="InterPro"/>
</dbReference>
<evidence type="ECO:0000259" key="6">
    <source>
        <dbReference type="Pfam" id="PF01926"/>
    </source>
</evidence>
<keyword evidence="2" id="KW-0547">Nucleotide-binding</keyword>
<dbReference type="InterPro" id="IPR027094">
    <property type="entry name" value="Mitofusin_fam"/>
</dbReference>
<keyword evidence="4" id="KW-0342">GTP-binding</keyword>
<dbReference type="GO" id="GO:0005525">
    <property type="term" value="F:GTP binding"/>
    <property type="evidence" value="ECO:0007669"/>
    <property type="project" value="UniProtKB-KW"/>
</dbReference>
<accession>A0A850RF09</accession>
<keyword evidence="8" id="KW-1185">Reference proteome</keyword>
<comment type="subcellular location">
    <subcellularLocation>
        <location evidence="1">Membrane</location>
    </subcellularLocation>
</comment>
<evidence type="ECO:0000313" key="7">
    <source>
        <dbReference type="EMBL" id="NVZ08241.1"/>
    </source>
</evidence>
<organism evidence="7 8">
    <name type="scientific">Allochromatium humboldtianum</name>
    <dbReference type="NCBI Taxonomy" id="504901"/>
    <lineage>
        <taxon>Bacteria</taxon>
        <taxon>Pseudomonadati</taxon>
        <taxon>Pseudomonadota</taxon>
        <taxon>Gammaproteobacteria</taxon>
        <taxon>Chromatiales</taxon>
        <taxon>Chromatiaceae</taxon>
        <taxon>Allochromatium</taxon>
    </lineage>
</organism>
<dbReference type="InterPro" id="IPR006073">
    <property type="entry name" value="GTP-bd"/>
</dbReference>
<gene>
    <name evidence="7" type="ORF">HW932_03075</name>
</gene>
<reference evidence="7 8" key="1">
    <citation type="submission" date="2020-06" db="EMBL/GenBank/DDBJ databases">
        <title>Whole-genome sequence of Allochromatium humboldtianum DSM 21881, type strain.</title>
        <authorList>
            <person name="Kyndt J.A."/>
            <person name="Meyer T.E."/>
        </authorList>
    </citation>
    <scope>NUCLEOTIDE SEQUENCE [LARGE SCALE GENOMIC DNA]</scope>
    <source>
        <strain evidence="7 8">DSM 21881</strain>
    </source>
</reference>
<sequence>MMTASALEFVLDALRPLLQASLPQRLDTLDTLRQALHDRRSRLLVFGAYNAGKSTLVNALLGREEAPVGDIPTTLRTAEYDWGRRILLDTPGVNAPVEHESVAAETLRTAQRILFVVREGNQDCADVYDRLFELLGERRPVILLINHQYAKIEEAEALRARLLDVLLTQAARREVPDAHIAALPVLLLNARLALRGRLESSAVFVRESGLEDVGTRLEQWLEACEREHPPVAQIQADIKRELLQPLLASLKANGAPQEALTRSAEDLAQLEQRLRWLTERTQNRLATMIYPLQPQIGAALDQSQGQVDVLQARLAELAAGVAEDMAGWLEAELVPLYAEANRLVDRLRTTRVTADPASHAEYDLTKDILESVGKLTLTGVRAIRKEHLLELLKAGRAAKIPWLKGRWETTLEKWAGKAMPWIQAGVAVLEIGLAQYGQHQHNTERQRAALQRQQWIEEIASALIAAIQDAAMQALAEVETQIVLPLRQQHEAQVQAADGHQQTILQVKTWLAMCAPSMPEPVS</sequence>
<dbReference type="GO" id="GO:0016020">
    <property type="term" value="C:membrane"/>
    <property type="evidence" value="ECO:0007669"/>
    <property type="project" value="UniProtKB-SubCell"/>
</dbReference>
<dbReference type="Gene3D" id="3.40.50.300">
    <property type="entry name" value="P-loop containing nucleotide triphosphate hydrolases"/>
    <property type="match status" value="1"/>
</dbReference>
<dbReference type="PANTHER" id="PTHR10465:SF0">
    <property type="entry name" value="SARCALUMENIN"/>
    <property type="match status" value="1"/>
</dbReference>
<evidence type="ECO:0000256" key="1">
    <source>
        <dbReference type="ARBA" id="ARBA00004370"/>
    </source>
</evidence>
<dbReference type="PANTHER" id="PTHR10465">
    <property type="entry name" value="TRANSMEMBRANE GTPASE FZO1"/>
    <property type="match status" value="1"/>
</dbReference>
<dbReference type="SUPFAM" id="SSF52540">
    <property type="entry name" value="P-loop containing nucleoside triphosphate hydrolases"/>
    <property type="match status" value="1"/>
</dbReference>
<feature type="domain" description="G" evidence="6">
    <location>
        <begin position="43"/>
        <end position="146"/>
    </location>
</feature>
<evidence type="ECO:0000313" key="8">
    <source>
        <dbReference type="Proteomes" id="UP000592294"/>
    </source>
</evidence>
<proteinExistence type="predicted"/>
<protein>
    <submittedName>
        <fullName evidence="7">Dynamin family protein</fullName>
    </submittedName>
</protein>
<name>A0A850RF09_9GAMM</name>